<dbReference type="AlphaFoldDB" id="A0A4Y3KRP6"/>
<dbReference type="GO" id="GO:0004540">
    <property type="term" value="F:RNA nuclease activity"/>
    <property type="evidence" value="ECO:0007669"/>
    <property type="project" value="InterPro"/>
</dbReference>
<dbReference type="InterPro" id="IPR051813">
    <property type="entry name" value="HepT_RNase_toxin"/>
</dbReference>
<reference evidence="6 7" key="1">
    <citation type="submission" date="2019-06" db="EMBL/GenBank/DDBJ databases">
        <title>Whole genome shotgun sequence of Cellulomonas gelida NBRC 3748.</title>
        <authorList>
            <person name="Hosoyama A."/>
            <person name="Uohara A."/>
            <person name="Ohji S."/>
            <person name="Ichikawa N."/>
        </authorList>
    </citation>
    <scope>NUCLEOTIDE SEQUENCE [LARGE SCALE GENOMIC DNA]</scope>
    <source>
        <strain evidence="6 7">NBRC 3748</strain>
    </source>
</reference>
<name>A0A4Y3KRP6_9CELL</name>
<dbReference type="Pfam" id="PF01934">
    <property type="entry name" value="HepT-like"/>
    <property type="match status" value="1"/>
</dbReference>
<sequence>MSRSSRHRLGDILLAIDAIDRADAAAQRHTDDDEVPGLALAAIQFHVFTIGEAVKALPADLRGQRPDAPWSDIARMRDLIGHHYYKLDAAIVRATIGDPLARLRVACESLLADRPD</sequence>
<dbReference type="OrthoDB" id="159782at2"/>
<keyword evidence="7" id="KW-1185">Reference proteome</keyword>
<evidence type="ECO:0000313" key="6">
    <source>
        <dbReference type="EMBL" id="GEA85835.1"/>
    </source>
</evidence>
<evidence type="ECO:0000256" key="1">
    <source>
        <dbReference type="ARBA" id="ARBA00022553"/>
    </source>
</evidence>
<accession>A0A4Y3KRP6</accession>
<dbReference type="GO" id="GO:0000166">
    <property type="term" value="F:nucleotide binding"/>
    <property type="evidence" value="ECO:0007669"/>
    <property type="project" value="UniProtKB-KW"/>
</dbReference>
<proteinExistence type="predicted"/>
<keyword evidence="5" id="KW-0378">Hydrolase</keyword>
<keyword evidence="3" id="KW-0540">Nuclease</keyword>
<evidence type="ECO:0000256" key="4">
    <source>
        <dbReference type="ARBA" id="ARBA00022741"/>
    </source>
</evidence>
<comment type="caution">
    <text evidence="6">The sequence shown here is derived from an EMBL/GenBank/DDBJ whole genome shotgun (WGS) entry which is preliminary data.</text>
</comment>
<keyword evidence="1" id="KW-0597">Phosphoprotein</keyword>
<dbReference type="GO" id="GO:0110001">
    <property type="term" value="C:toxin-antitoxin complex"/>
    <property type="evidence" value="ECO:0007669"/>
    <property type="project" value="InterPro"/>
</dbReference>
<dbReference type="GO" id="GO:0016787">
    <property type="term" value="F:hydrolase activity"/>
    <property type="evidence" value="ECO:0007669"/>
    <property type="project" value="UniProtKB-KW"/>
</dbReference>
<evidence type="ECO:0000256" key="5">
    <source>
        <dbReference type="ARBA" id="ARBA00022801"/>
    </source>
</evidence>
<dbReference type="PANTHER" id="PTHR34139:SF1">
    <property type="entry name" value="RNASE MJ1380-RELATED"/>
    <property type="match status" value="1"/>
</dbReference>
<dbReference type="PANTHER" id="PTHR34139">
    <property type="entry name" value="UPF0331 PROTEIN MJ0127"/>
    <property type="match status" value="1"/>
</dbReference>
<evidence type="ECO:0008006" key="8">
    <source>
        <dbReference type="Google" id="ProtNLM"/>
    </source>
</evidence>
<evidence type="ECO:0000256" key="3">
    <source>
        <dbReference type="ARBA" id="ARBA00022722"/>
    </source>
</evidence>
<dbReference type="InterPro" id="IPR008201">
    <property type="entry name" value="HepT-like"/>
</dbReference>
<protein>
    <recommendedName>
        <fullName evidence="8">DUF86 domain-containing protein</fullName>
    </recommendedName>
</protein>
<dbReference type="Proteomes" id="UP000320461">
    <property type="component" value="Unassembled WGS sequence"/>
</dbReference>
<dbReference type="EMBL" id="BJLQ01000052">
    <property type="protein sequence ID" value="GEA85835.1"/>
    <property type="molecule type" value="Genomic_DNA"/>
</dbReference>
<keyword evidence="2" id="KW-1277">Toxin-antitoxin system</keyword>
<organism evidence="6 7">
    <name type="scientific">Cellulomonas gelida</name>
    <dbReference type="NCBI Taxonomy" id="1712"/>
    <lineage>
        <taxon>Bacteria</taxon>
        <taxon>Bacillati</taxon>
        <taxon>Actinomycetota</taxon>
        <taxon>Actinomycetes</taxon>
        <taxon>Micrococcales</taxon>
        <taxon>Cellulomonadaceae</taxon>
        <taxon>Cellulomonas</taxon>
    </lineage>
</organism>
<evidence type="ECO:0000313" key="7">
    <source>
        <dbReference type="Proteomes" id="UP000320461"/>
    </source>
</evidence>
<gene>
    <name evidence="6" type="ORF">CGE01nite_30860</name>
</gene>
<keyword evidence="4" id="KW-0547">Nucleotide-binding</keyword>
<evidence type="ECO:0000256" key="2">
    <source>
        <dbReference type="ARBA" id="ARBA00022649"/>
    </source>
</evidence>
<dbReference type="RefSeq" id="WP_141371640.1">
    <property type="nucleotide sequence ID" value="NZ_BJLQ01000052.1"/>
</dbReference>